<dbReference type="InterPro" id="IPR050331">
    <property type="entry name" value="Zinc_finger"/>
</dbReference>
<dbReference type="OrthoDB" id="6077919at2759"/>
<name>A0A0L0CK02_LUCCU</name>
<dbReference type="OMA" id="RFITACN"/>
<sequence>MEINITWNICRVCLQEENKNAKESNNQLRNLFNEDKKLAQHIYDFSGIMMKPKDSLPDKICLKCIKIVNNAVQFRKTCRASNSYLQNVLERTKSASSLFKPAIHTSVASDDDDGLEEQMETEAVGGNEHSRVEKAIESECDEKIVDYSEAAHKQSALQEKIAEVIESSEQNVADEVVNDTGVNLVEVMEHSDDLINEIIDDNPDKSLTNAKLLKKETKEISKITKSETSQLQKFYMNAKFTKIKNTEEDFEECNEQDLIQADLAAEQETTKEDQKEDDLYYLLKDIKNELANCNENQEVIQETEEQSPQTDESIEYYAIEDEEDIEENIEQEVDEEDDNDLMLHFETNNEDNPNQVTSTVDTNDESEYNEQNSNTSNMISDLEEEYIVDDSVSNYNIISDAEDEIKIKSLDVSTTAGNTGCITMSSSRRKPKRYLAKVSDSNSTTARVQQQVCVCEICGNQFTNRNLMNLHMKVHYQEKNHQCELCFKRFITACNLQAHMRIHTGEKPFQCRYCGRRFNDRSSSLRHERTHTNEKPFKCSNCGKTFTLATTLQNHMKVHTNERSYRCEPCGKSFKLSHHLKTHQNTSLHQPKKQGLATDEGSIMRHLFNEDKMLAKQIYECSGIMMKPNDSLPEKICKKCFAMVKQAMNFRKNCRSSNAFLQSVLQRTKSTSILFKPERPQLEDFEEDVEETIEEDKNESVNTVDVSTTVKKAEQKRSTTPLEHTPKKLKKDSLTNEINSNTDDLIAHEIEEEEMTEQDLHNIVEMEEILQPNVIEENHKHKVGEKGDNTNIDKQTVNKLKVKGSKDNSSQKQLQDFQIDEVNAEKDLNQMEEENSAEINNQEFFLLKHIKDENETNLHNDNDVEEEEQQEELIETDEQEDQENVQFLPLEDEPEEVEEQLMLNSDSDMEDNQAQVSSTVITKQEEEEEEAEAGFIELEQETNSNLSNASHNLSTEYIVDEYLIDDSNNSNISSQNSGVVVVNSKISKFVTTTSKKRQTDPDKTNHKDVTQQQPQVFVCDLCGNTFTSRQLINAHMKVHRQEKNHQCELCFKRFITACNLQAHMRIHTGEKPFECQYCGRRFSDRSSNLRHERTHTNEKPFHCNECGKSFSLATTLKKHQKVHTGERSYRCEPCAKSFKLPHQLKAHKNTTLHKAVEQLGLLSN</sequence>
<keyword evidence="3 12" id="KW-0479">Metal-binding</keyword>
<dbReference type="Gene3D" id="3.30.160.60">
    <property type="entry name" value="Classic Zinc Finger"/>
    <property type="match status" value="9"/>
</dbReference>
<evidence type="ECO:0000256" key="13">
    <source>
        <dbReference type="SAM" id="Coils"/>
    </source>
</evidence>
<feature type="coiled-coil region" evidence="13">
    <location>
        <begin position="814"/>
        <end position="841"/>
    </location>
</feature>
<dbReference type="GO" id="GO:0003677">
    <property type="term" value="F:DNA binding"/>
    <property type="evidence" value="ECO:0007669"/>
    <property type="project" value="UniProtKB-KW"/>
</dbReference>
<proteinExistence type="inferred from homology"/>
<keyword evidence="8" id="KW-0238">DNA-binding</keyword>
<dbReference type="PROSITE" id="PS00028">
    <property type="entry name" value="ZINC_FINGER_C2H2_1"/>
    <property type="match status" value="10"/>
</dbReference>
<evidence type="ECO:0000256" key="4">
    <source>
        <dbReference type="ARBA" id="ARBA00022737"/>
    </source>
</evidence>
<evidence type="ECO:0000256" key="11">
    <source>
        <dbReference type="PROSITE-ProRule" id="PRU00042"/>
    </source>
</evidence>
<reference evidence="17 18" key="1">
    <citation type="journal article" date="2015" name="Nat. Commun.">
        <title>Lucilia cuprina genome unlocks parasitic fly biology to underpin future interventions.</title>
        <authorList>
            <person name="Anstead C.A."/>
            <person name="Korhonen P.K."/>
            <person name="Young N.D."/>
            <person name="Hall R.S."/>
            <person name="Jex A.R."/>
            <person name="Murali S.C."/>
            <person name="Hughes D.S."/>
            <person name="Lee S.F."/>
            <person name="Perry T."/>
            <person name="Stroehlein A.J."/>
            <person name="Ansell B.R."/>
            <person name="Breugelmans B."/>
            <person name="Hofmann A."/>
            <person name="Qu J."/>
            <person name="Dugan S."/>
            <person name="Lee S.L."/>
            <person name="Chao H."/>
            <person name="Dinh H."/>
            <person name="Han Y."/>
            <person name="Doddapaneni H.V."/>
            <person name="Worley K.C."/>
            <person name="Muzny D.M."/>
            <person name="Ioannidis P."/>
            <person name="Waterhouse R.M."/>
            <person name="Zdobnov E.M."/>
            <person name="James P.J."/>
            <person name="Bagnall N.H."/>
            <person name="Kotze A.C."/>
            <person name="Gibbs R.A."/>
            <person name="Richards S."/>
            <person name="Batterham P."/>
            <person name="Gasser R.B."/>
        </authorList>
    </citation>
    <scope>NUCLEOTIDE SEQUENCE [LARGE SCALE GENOMIC DNA]</scope>
    <source>
        <strain evidence="17 18">LS</strain>
        <tissue evidence="17">Full body</tissue>
    </source>
</reference>
<feature type="binding site" evidence="12">
    <location>
        <position position="640"/>
    </location>
    <ligand>
        <name>Zn(2+)</name>
        <dbReference type="ChEBI" id="CHEBI:29105"/>
    </ligand>
</feature>
<feature type="compositionally biased region" description="Polar residues" evidence="14">
    <location>
        <begin position="350"/>
        <end position="361"/>
    </location>
</feature>
<feature type="binding site" evidence="12">
    <location>
        <position position="61"/>
    </location>
    <ligand>
        <name>Zn(2+)</name>
        <dbReference type="ChEBI" id="CHEBI:29105"/>
    </ligand>
</feature>
<dbReference type="PANTHER" id="PTHR16515:SF66">
    <property type="entry name" value="C2H2-TYPE DOMAIN-CONTAINING PROTEIN"/>
    <property type="match status" value="1"/>
</dbReference>
<dbReference type="FunFam" id="3.30.160.60:FF:000325">
    <property type="entry name" value="ZFP90 zinc finger protein"/>
    <property type="match status" value="1"/>
</dbReference>
<feature type="compositionally biased region" description="Polar residues" evidence="14">
    <location>
        <begin position="700"/>
        <end position="710"/>
    </location>
</feature>
<dbReference type="EMBL" id="JRES01000301">
    <property type="protein sequence ID" value="KNC32581.1"/>
    <property type="molecule type" value="Genomic_DNA"/>
</dbReference>
<feature type="binding site" evidence="12">
    <location>
        <position position="567"/>
    </location>
    <ligand>
        <name>Zn(2+)</name>
        <dbReference type="ChEBI" id="CHEBI:29105"/>
    </ligand>
</feature>
<comment type="subcellular location">
    <subcellularLocation>
        <location evidence="1">Nucleus</location>
    </subcellularLocation>
</comment>
<dbReference type="PANTHER" id="PTHR16515">
    <property type="entry name" value="PR DOMAIN ZINC FINGER PROTEIN"/>
    <property type="match status" value="1"/>
</dbReference>
<dbReference type="Pfam" id="PF07776">
    <property type="entry name" value="zf-AD"/>
    <property type="match status" value="2"/>
</dbReference>
<feature type="binding site" evidence="12">
    <location>
        <position position="64"/>
    </location>
    <ligand>
        <name>Zn(2+)</name>
        <dbReference type="ChEBI" id="CHEBI:29105"/>
    </ligand>
</feature>
<evidence type="ECO:0000256" key="8">
    <source>
        <dbReference type="ARBA" id="ARBA00023125"/>
    </source>
</evidence>
<feature type="domain" description="C2H2-type" evidence="15">
    <location>
        <begin position="1045"/>
        <end position="1072"/>
    </location>
</feature>
<feature type="binding site" evidence="12">
    <location>
        <position position="570"/>
    </location>
    <ligand>
        <name>Zn(2+)</name>
        <dbReference type="ChEBI" id="CHEBI:29105"/>
    </ligand>
</feature>
<dbReference type="InterPro" id="IPR036236">
    <property type="entry name" value="Znf_C2H2_sf"/>
</dbReference>
<dbReference type="SMART" id="SM00355">
    <property type="entry name" value="ZnF_C2H2"/>
    <property type="match status" value="10"/>
</dbReference>
<keyword evidence="13" id="KW-0175">Coiled coil</keyword>
<evidence type="ECO:0000313" key="18">
    <source>
        <dbReference type="Proteomes" id="UP000037069"/>
    </source>
</evidence>
<accession>A0A0L0CK02</accession>
<feature type="domain" description="ZAD" evidence="16">
    <location>
        <begin position="565"/>
        <end position="664"/>
    </location>
</feature>
<dbReference type="AlphaFoldDB" id="A0A0L0CK02"/>
<evidence type="ECO:0000256" key="7">
    <source>
        <dbReference type="ARBA" id="ARBA00023015"/>
    </source>
</evidence>
<feature type="domain" description="C2H2-type" evidence="15">
    <location>
        <begin position="1017"/>
        <end position="1044"/>
    </location>
</feature>
<dbReference type="GO" id="GO:0005634">
    <property type="term" value="C:nucleus"/>
    <property type="evidence" value="ECO:0007669"/>
    <property type="project" value="UniProtKB-SubCell"/>
</dbReference>
<evidence type="ECO:0000256" key="1">
    <source>
        <dbReference type="ARBA" id="ARBA00004123"/>
    </source>
</evidence>
<gene>
    <name evidence="17" type="ORF">FF38_13071</name>
</gene>
<feature type="domain" description="C2H2-type" evidence="15">
    <location>
        <begin position="537"/>
        <end position="564"/>
    </location>
</feature>
<dbReference type="InterPro" id="IPR013087">
    <property type="entry name" value="Znf_C2H2_type"/>
</dbReference>
<protein>
    <submittedName>
        <fullName evidence="17">Uncharacterized protein</fullName>
    </submittedName>
</protein>
<feature type="domain" description="C2H2-type" evidence="15">
    <location>
        <begin position="481"/>
        <end position="508"/>
    </location>
</feature>
<dbReference type="FunFam" id="3.30.160.60:FF:000072">
    <property type="entry name" value="zinc finger protein 143 isoform X1"/>
    <property type="match status" value="2"/>
</dbReference>
<feature type="binding site" evidence="12">
    <location>
        <position position="10"/>
    </location>
    <ligand>
        <name>Zn(2+)</name>
        <dbReference type="ChEBI" id="CHEBI:29105"/>
    </ligand>
</feature>
<evidence type="ECO:0000256" key="6">
    <source>
        <dbReference type="ARBA" id="ARBA00022833"/>
    </source>
</evidence>
<feature type="domain" description="ZAD" evidence="16">
    <location>
        <begin position="8"/>
        <end position="88"/>
    </location>
</feature>
<evidence type="ECO:0000256" key="10">
    <source>
        <dbReference type="ARBA" id="ARBA00023242"/>
    </source>
</evidence>
<dbReference type="Gene3D" id="3.40.1800.20">
    <property type="match status" value="1"/>
</dbReference>
<dbReference type="PROSITE" id="PS50157">
    <property type="entry name" value="ZINC_FINGER_C2H2_2"/>
    <property type="match status" value="10"/>
</dbReference>
<dbReference type="SUPFAM" id="SSF57667">
    <property type="entry name" value="beta-beta-alpha zinc fingers"/>
    <property type="match status" value="6"/>
</dbReference>
<evidence type="ECO:0000256" key="14">
    <source>
        <dbReference type="SAM" id="MobiDB-lite"/>
    </source>
</evidence>
<dbReference type="SMART" id="SM00868">
    <property type="entry name" value="zf-AD"/>
    <property type="match status" value="2"/>
</dbReference>
<evidence type="ECO:0000259" key="16">
    <source>
        <dbReference type="PROSITE" id="PS51915"/>
    </source>
</evidence>
<evidence type="ECO:0000256" key="2">
    <source>
        <dbReference type="ARBA" id="ARBA00006991"/>
    </source>
</evidence>
<evidence type="ECO:0000256" key="5">
    <source>
        <dbReference type="ARBA" id="ARBA00022771"/>
    </source>
</evidence>
<dbReference type="Proteomes" id="UP000037069">
    <property type="component" value="Unassembled WGS sequence"/>
</dbReference>
<feature type="region of interest" description="Disordered" evidence="14">
    <location>
        <begin position="345"/>
        <end position="374"/>
    </location>
</feature>
<comment type="similarity">
    <text evidence="2">Belongs to the krueppel C2H2-type zinc-finger protein family.</text>
</comment>
<dbReference type="Pfam" id="PF00096">
    <property type="entry name" value="zf-C2H2"/>
    <property type="match status" value="6"/>
</dbReference>
<dbReference type="FunFam" id="3.30.160.60:FF:000931">
    <property type="entry name" value="zinc finger protein 697"/>
    <property type="match status" value="1"/>
</dbReference>
<feature type="binding site" evidence="12">
    <location>
        <position position="13"/>
    </location>
    <ligand>
        <name>Zn(2+)</name>
        <dbReference type="ChEBI" id="CHEBI:29105"/>
    </ligand>
</feature>
<keyword evidence="6 12" id="KW-0862">Zinc</keyword>
<feature type="domain" description="C2H2-type" evidence="15">
    <location>
        <begin position="1073"/>
        <end position="1100"/>
    </location>
</feature>
<evidence type="ECO:0000259" key="15">
    <source>
        <dbReference type="PROSITE" id="PS50157"/>
    </source>
</evidence>
<evidence type="ECO:0000256" key="9">
    <source>
        <dbReference type="ARBA" id="ARBA00023163"/>
    </source>
</evidence>
<dbReference type="GO" id="GO:0008270">
    <property type="term" value="F:zinc ion binding"/>
    <property type="evidence" value="ECO:0007669"/>
    <property type="project" value="UniProtKB-UniRule"/>
</dbReference>
<keyword evidence="5 11" id="KW-0863">Zinc-finger</keyword>
<feature type="domain" description="C2H2-type" evidence="15">
    <location>
        <begin position="1129"/>
        <end position="1158"/>
    </location>
</feature>
<feature type="domain" description="C2H2-type" evidence="15">
    <location>
        <begin position="565"/>
        <end position="594"/>
    </location>
</feature>
<comment type="caution">
    <text evidence="17">The sequence shown here is derived from an EMBL/GenBank/DDBJ whole genome shotgun (WGS) entry which is preliminary data.</text>
</comment>
<dbReference type="FunFam" id="3.30.160.60:FF:002075">
    <property type="entry name" value="zinc finger protein 646"/>
    <property type="match status" value="1"/>
</dbReference>
<feature type="domain" description="C2H2-type" evidence="15">
    <location>
        <begin position="509"/>
        <end position="536"/>
    </location>
</feature>
<feature type="domain" description="C2H2-type" evidence="15">
    <location>
        <begin position="1101"/>
        <end position="1128"/>
    </location>
</feature>
<evidence type="ECO:0000256" key="3">
    <source>
        <dbReference type="ARBA" id="ARBA00022723"/>
    </source>
</evidence>
<keyword evidence="9" id="KW-0804">Transcription</keyword>
<evidence type="ECO:0000313" key="17">
    <source>
        <dbReference type="EMBL" id="KNC32581.1"/>
    </source>
</evidence>
<feature type="coiled-coil region" evidence="13">
    <location>
        <begin position="283"/>
        <end position="339"/>
    </location>
</feature>
<organism evidence="17 18">
    <name type="scientific">Lucilia cuprina</name>
    <name type="common">Green bottle fly</name>
    <name type="synonym">Australian sheep blowfly</name>
    <dbReference type="NCBI Taxonomy" id="7375"/>
    <lineage>
        <taxon>Eukaryota</taxon>
        <taxon>Metazoa</taxon>
        <taxon>Ecdysozoa</taxon>
        <taxon>Arthropoda</taxon>
        <taxon>Hexapoda</taxon>
        <taxon>Insecta</taxon>
        <taxon>Pterygota</taxon>
        <taxon>Neoptera</taxon>
        <taxon>Endopterygota</taxon>
        <taxon>Diptera</taxon>
        <taxon>Brachycera</taxon>
        <taxon>Muscomorpha</taxon>
        <taxon>Oestroidea</taxon>
        <taxon>Calliphoridae</taxon>
        <taxon>Luciliinae</taxon>
        <taxon>Lucilia</taxon>
    </lineage>
</organism>
<dbReference type="FunFam" id="3.30.160.60:FF:000670">
    <property type="entry name" value="zinc finger protein 22"/>
    <property type="match status" value="1"/>
</dbReference>
<evidence type="ECO:0000256" key="12">
    <source>
        <dbReference type="PROSITE-ProRule" id="PRU01263"/>
    </source>
</evidence>
<keyword evidence="18" id="KW-1185">Reference proteome</keyword>
<keyword evidence="4" id="KW-0677">Repeat</keyword>
<feature type="domain" description="C2H2-type" evidence="15">
    <location>
        <begin position="453"/>
        <end position="480"/>
    </location>
</feature>
<dbReference type="PROSITE" id="PS51915">
    <property type="entry name" value="ZAD"/>
    <property type="match status" value="2"/>
</dbReference>
<dbReference type="GO" id="GO:0010468">
    <property type="term" value="P:regulation of gene expression"/>
    <property type="evidence" value="ECO:0007669"/>
    <property type="project" value="TreeGrafter"/>
</dbReference>
<feature type="binding site" evidence="12">
    <location>
        <position position="637"/>
    </location>
    <ligand>
        <name>Zn(2+)</name>
        <dbReference type="ChEBI" id="CHEBI:29105"/>
    </ligand>
</feature>
<feature type="region of interest" description="Disordered" evidence="14">
    <location>
        <begin position="693"/>
        <end position="730"/>
    </location>
</feature>
<dbReference type="SUPFAM" id="SSF57716">
    <property type="entry name" value="Glucocorticoid receptor-like (DNA-binding domain)"/>
    <property type="match status" value="2"/>
</dbReference>
<dbReference type="InterPro" id="IPR012934">
    <property type="entry name" value="Znf_AD"/>
</dbReference>
<keyword evidence="10" id="KW-0539">Nucleus</keyword>
<keyword evidence="7" id="KW-0805">Transcription regulation</keyword>